<dbReference type="NCBIfam" id="TIGR01613">
    <property type="entry name" value="primase_Cterm"/>
    <property type="match status" value="1"/>
</dbReference>
<dbReference type="GO" id="GO:0005524">
    <property type="term" value="F:ATP binding"/>
    <property type="evidence" value="ECO:0007669"/>
    <property type="project" value="UniProtKB-KW"/>
</dbReference>
<dbReference type="Pfam" id="PF08706">
    <property type="entry name" value="D5_N"/>
    <property type="match status" value="1"/>
</dbReference>
<keyword evidence="3" id="KW-0347">Helicase</keyword>
<dbReference type="InterPro" id="IPR006500">
    <property type="entry name" value="Helicase_put_C_phage/plasmid"/>
</dbReference>
<sequence>MKPDLTAIRQHLDAWAAPFSQSEFEDGLCEIAYTAPGSPAPDRARLFGLDELDAAASFAAEQNGKGANLYIGAAMRTPDANRYKRGSTLDFYAAAFAACEADEAAEAVAERIKGADFKGAIRVKTGSKPELRVHHWLPLRELCDDPDEYTAALGALVAHVGADHKVRDSARILRLGGTVNWISDPAKRAKGYVDELTMVIVEETPKADLGRLVLLPPMPGWQPKTGKGSTGGNGGPGEISRNADGLVTDGREAFWRHIVMAELAKYQRAHGADPTGGEIFDAAFPRFCQETVGDDRWTAPSGQTALRKRAHNTIRRLRAGHLARFGLYSIETETNRSEAEKMQAERDRNRADGVAPRSYDELMEAAQALEPGQIDDMEAIVIEAAGLNPMRQDAIFRAIKDATKVPLGTLRDQSSYGSETDDPDHLDLARVTLSGIGRENIICADAFIWQWSDAGVWAQQDDRAIKQATQNVIDTEGVDVTASLVNGVTDVLKSEIFKPGHEFNRGNPEAVNCLNGEIELDDVVGWHLEPHCREHYRTTQIPVAYDRSADAPLFRAFLDQVFQDDPDKADKIKSTLELMGYTLMSHARHERFVMLIGPGANGKSVLLAVLEGLLGHTNVAGVQPSNFENRFQRAHLHQKLANIVTELKQGEVIADAELKAITSGEPATVEHKFQNPFVMRPFATCWFGTNHMPHTRDFSEALFRRATILQFNRTFATHEQDPLLKEKLLTELPGILNMTLDAYANALADGFTQPQSSEAAKKEWRLEADQVAQFVDDNCQRSEGARTPVGDVFRAYQTWAQDNGIAKTMSQKGLRDRLTRLGFGADRDRTTRYVTGLKVTTIAWGA</sequence>
<dbReference type="Proteomes" id="UP000284407">
    <property type="component" value="Unassembled WGS sequence"/>
</dbReference>
<dbReference type="EMBL" id="RAQK01000001">
    <property type="protein sequence ID" value="RKE95482.1"/>
    <property type="molecule type" value="Genomic_DNA"/>
</dbReference>
<feature type="compositionally biased region" description="Gly residues" evidence="5">
    <location>
        <begin position="228"/>
        <end position="237"/>
    </location>
</feature>
<dbReference type="PROSITE" id="PS51206">
    <property type="entry name" value="SF3_HELICASE_1"/>
    <property type="match status" value="1"/>
</dbReference>
<dbReference type="InterPro" id="IPR051620">
    <property type="entry name" value="ORF904-like_C"/>
</dbReference>
<accession>A0A420DML4</accession>
<dbReference type="InterPro" id="IPR014818">
    <property type="entry name" value="Phage/plasmid_primase_P4_C"/>
</dbReference>
<protein>
    <submittedName>
        <fullName evidence="7">P4 family phage/plasmid primase-like protein</fullName>
    </submittedName>
</protein>
<dbReference type="InterPro" id="IPR004968">
    <property type="entry name" value="DNA_primase/NTPase_C"/>
</dbReference>
<dbReference type="InterPro" id="IPR014015">
    <property type="entry name" value="Helicase_SF3_DNA-vir"/>
</dbReference>
<keyword evidence="1" id="KW-0547">Nucleotide-binding</keyword>
<evidence type="ECO:0000259" key="6">
    <source>
        <dbReference type="PROSITE" id="PS51206"/>
    </source>
</evidence>
<keyword evidence="2" id="KW-0378">Hydrolase</keyword>
<dbReference type="InterPro" id="IPR045455">
    <property type="entry name" value="NrS-1_pol-like_helicase"/>
</dbReference>
<evidence type="ECO:0000256" key="5">
    <source>
        <dbReference type="SAM" id="MobiDB-lite"/>
    </source>
</evidence>
<dbReference type="AlphaFoldDB" id="A0A420DML4"/>
<dbReference type="PANTHER" id="PTHR35372:SF2">
    <property type="entry name" value="SF3 HELICASE DOMAIN-CONTAINING PROTEIN"/>
    <property type="match status" value="1"/>
</dbReference>
<dbReference type="Gene3D" id="3.40.50.300">
    <property type="entry name" value="P-loop containing nucleotide triphosphate hydrolases"/>
    <property type="match status" value="1"/>
</dbReference>
<evidence type="ECO:0000313" key="8">
    <source>
        <dbReference type="Proteomes" id="UP000284407"/>
    </source>
</evidence>
<evidence type="ECO:0000256" key="4">
    <source>
        <dbReference type="ARBA" id="ARBA00022840"/>
    </source>
</evidence>
<dbReference type="SMART" id="SM00885">
    <property type="entry name" value="D5_N"/>
    <property type="match status" value="1"/>
</dbReference>
<organism evidence="7 8">
    <name type="scientific">Sulfitobacter guttiformis</name>
    <dbReference type="NCBI Taxonomy" id="74349"/>
    <lineage>
        <taxon>Bacteria</taxon>
        <taxon>Pseudomonadati</taxon>
        <taxon>Pseudomonadota</taxon>
        <taxon>Alphaproteobacteria</taxon>
        <taxon>Rhodobacterales</taxon>
        <taxon>Roseobacteraceae</taxon>
        <taxon>Sulfitobacter</taxon>
    </lineage>
</organism>
<comment type="caution">
    <text evidence="7">The sequence shown here is derived from an EMBL/GenBank/DDBJ whole genome shotgun (WGS) entry which is preliminary data.</text>
</comment>
<keyword evidence="4" id="KW-0067">ATP-binding</keyword>
<dbReference type="SUPFAM" id="SSF52540">
    <property type="entry name" value="P-loop containing nucleoside triphosphate hydrolases"/>
    <property type="match status" value="1"/>
</dbReference>
<dbReference type="GO" id="GO:0004386">
    <property type="term" value="F:helicase activity"/>
    <property type="evidence" value="ECO:0007669"/>
    <property type="project" value="UniProtKB-KW"/>
</dbReference>
<evidence type="ECO:0000313" key="7">
    <source>
        <dbReference type="EMBL" id="RKE95482.1"/>
    </source>
</evidence>
<feature type="domain" description="SF3 helicase" evidence="6">
    <location>
        <begin position="570"/>
        <end position="724"/>
    </location>
</feature>
<dbReference type="InterPro" id="IPR027417">
    <property type="entry name" value="P-loop_NTPase"/>
</dbReference>
<gene>
    <name evidence="7" type="ORF">C8N30_0017</name>
</gene>
<evidence type="ECO:0000256" key="3">
    <source>
        <dbReference type="ARBA" id="ARBA00022806"/>
    </source>
</evidence>
<dbReference type="GO" id="GO:0016787">
    <property type="term" value="F:hydrolase activity"/>
    <property type="evidence" value="ECO:0007669"/>
    <property type="project" value="UniProtKB-KW"/>
</dbReference>
<evidence type="ECO:0000256" key="1">
    <source>
        <dbReference type="ARBA" id="ARBA00022741"/>
    </source>
</evidence>
<evidence type="ECO:0000256" key="2">
    <source>
        <dbReference type="ARBA" id="ARBA00022801"/>
    </source>
</evidence>
<dbReference type="PANTHER" id="PTHR35372">
    <property type="entry name" value="ATP BINDING PROTEIN-RELATED"/>
    <property type="match status" value="1"/>
</dbReference>
<dbReference type="STRING" id="1443111.Z949_1970"/>
<feature type="region of interest" description="Disordered" evidence="5">
    <location>
        <begin position="218"/>
        <end position="237"/>
    </location>
</feature>
<proteinExistence type="predicted"/>
<reference evidence="7 8" key="1">
    <citation type="submission" date="2018-09" db="EMBL/GenBank/DDBJ databases">
        <title>Genomic Encyclopedia of Archaeal and Bacterial Type Strains, Phase II (KMG-II): from individual species to whole genera.</title>
        <authorList>
            <person name="Goeker M."/>
        </authorList>
    </citation>
    <scope>NUCLEOTIDE SEQUENCE [LARGE SCALE GENOMIC DNA]</scope>
    <source>
        <strain evidence="7 8">DSM 11458</strain>
    </source>
</reference>
<name>A0A420DML4_9RHOB</name>
<dbReference type="Pfam" id="PF19263">
    <property type="entry name" value="DUF5906"/>
    <property type="match status" value="1"/>
</dbReference>
<dbReference type="RefSeq" id="WP_170151151.1">
    <property type="nucleotide sequence ID" value="NZ_RAQK01000001.1"/>
</dbReference>
<dbReference type="Pfam" id="PF03288">
    <property type="entry name" value="Pox_D5"/>
    <property type="match status" value="1"/>
</dbReference>
<keyword evidence="8" id="KW-1185">Reference proteome</keyword>